<keyword evidence="3" id="KW-1185">Reference proteome</keyword>
<dbReference type="Pfam" id="PF00781">
    <property type="entry name" value="DAGK_cat"/>
    <property type="match status" value="1"/>
</dbReference>
<protein>
    <submittedName>
        <fullName evidence="2">Diacylglycerol kinase</fullName>
    </submittedName>
</protein>
<dbReference type="InterPro" id="IPR004363">
    <property type="entry name" value="Methylgl_synth"/>
</dbReference>
<dbReference type="Pfam" id="PF19279">
    <property type="entry name" value="YegS_C"/>
    <property type="match status" value="1"/>
</dbReference>
<dbReference type="PANTHER" id="PTHR30492:SF0">
    <property type="entry name" value="METHYLGLYOXAL SYNTHASE"/>
    <property type="match status" value="1"/>
</dbReference>
<dbReference type="GO" id="GO:0005829">
    <property type="term" value="C:cytosol"/>
    <property type="evidence" value="ECO:0007669"/>
    <property type="project" value="TreeGrafter"/>
</dbReference>
<dbReference type="InterPro" id="IPR017438">
    <property type="entry name" value="ATP-NAD_kinase_N"/>
</dbReference>
<keyword evidence="2" id="KW-0418">Kinase</keyword>
<evidence type="ECO:0000313" key="3">
    <source>
        <dbReference type="Proteomes" id="UP001143480"/>
    </source>
</evidence>
<dbReference type="Gene3D" id="3.40.50.10330">
    <property type="entry name" value="Probable inorganic polyphosphate/atp-NAD kinase, domain 1"/>
    <property type="match status" value="1"/>
</dbReference>
<dbReference type="InterPro" id="IPR045540">
    <property type="entry name" value="YegS/DAGK_C"/>
</dbReference>
<dbReference type="GO" id="GO:0019242">
    <property type="term" value="P:methylglyoxal biosynthetic process"/>
    <property type="evidence" value="ECO:0007669"/>
    <property type="project" value="InterPro"/>
</dbReference>
<dbReference type="PANTHER" id="PTHR30492">
    <property type="entry name" value="METHYLGLYOXAL SYNTHASE"/>
    <property type="match status" value="1"/>
</dbReference>
<dbReference type="InterPro" id="IPR001206">
    <property type="entry name" value="Diacylglycerol_kinase_cat_dom"/>
</dbReference>
<comment type="caution">
    <text evidence="2">The sequence shown here is derived from an EMBL/GenBank/DDBJ whole genome shotgun (WGS) entry which is preliminary data.</text>
</comment>
<keyword evidence="2" id="KW-0808">Transferase</keyword>
<dbReference type="PROSITE" id="PS50146">
    <property type="entry name" value="DAGK"/>
    <property type="match status" value="1"/>
</dbReference>
<dbReference type="Gene3D" id="2.60.200.40">
    <property type="match status" value="1"/>
</dbReference>
<reference evidence="2" key="2">
    <citation type="submission" date="2023-01" db="EMBL/GenBank/DDBJ databases">
        <authorList>
            <person name="Sun Q."/>
            <person name="Evtushenko L."/>
        </authorList>
    </citation>
    <scope>NUCLEOTIDE SEQUENCE</scope>
    <source>
        <strain evidence="2">VKM Ac-1321</strain>
    </source>
</reference>
<accession>A0A9W6KQI2</accession>
<gene>
    <name evidence="2" type="ORF">GCM10017581_071650</name>
</gene>
<proteinExistence type="predicted"/>
<dbReference type="Proteomes" id="UP001143480">
    <property type="component" value="Unassembled WGS sequence"/>
</dbReference>
<dbReference type="InterPro" id="IPR016064">
    <property type="entry name" value="NAD/diacylglycerol_kinase_sf"/>
</dbReference>
<dbReference type="GO" id="GO:0016301">
    <property type="term" value="F:kinase activity"/>
    <property type="evidence" value="ECO:0007669"/>
    <property type="project" value="UniProtKB-KW"/>
</dbReference>
<dbReference type="EMBL" id="BSFP01000057">
    <property type="protein sequence ID" value="GLL05418.1"/>
    <property type="molecule type" value="Genomic_DNA"/>
</dbReference>
<name>A0A9W6KQI2_9ACTN</name>
<dbReference type="GO" id="GO:0008929">
    <property type="term" value="F:methylglyoxal synthase activity"/>
    <property type="evidence" value="ECO:0007669"/>
    <property type="project" value="InterPro"/>
</dbReference>
<dbReference type="AlphaFoldDB" id="A0A9W6KQI2"/>
<sequence length="291" mass="30906">MVAHRKKTFGAGLAGLRTELERAGAGKVDWREVPKSKKAPKQVRKAVDAGADLIFVWGGDGMVQRCVDTLAAAGASGVTLAILPAGTANLFASALRIPRDIRAAVQIGLEGERRRYDLGKVDGEHFAVMAGAGFDAAMIEDADRGMKRRAGRLAYWRTALRHVGDAPVHTIVHLDDEPWFEGPATCLLMGNIGTISGGIKAFDDASPFDGRLEVGVTTARGALQWARTIGTMATGRTDRSRFVKMGSASRVYAEFAEPVLLELDGGARKRVKRLEAEAVAAAVTIAVPAGT</sequence>
<organism evidence="2 3">
    <name type="scientific">Dactylosporangium matsuzakiense</name>
    <dbReference type="NCBI Taxonomy" id="53360"/>
    <lineage>
        <taxon>Bacteria</taxon>
        <taxon>Bacillati</taxon>
        <taxon>Actinomycetota</taxon>
        <taxon>Actinomycetes</taxon>
        <taxon>Micromonosporales</taxon>
        <taxon>Micromonosporaceae</taxon>
        <taxon>Dactylosporangium</taxon>
    </lineage>
</organism>
<evidence type="ECO:0000313" key="2">
    <source>
        <dbReference type="EMBL" id="GLL05418.1"/>
    </source>
</evidence>
<dbReference type="SUPFAM" id="SSF111331">
    <property type="entry name" value="NAD kinase/diacylglycerol kinase-like"/>
    <property type="match status" value="1"/>
</dbReference>
<evidence type="ECO:0000259" key="1">
    <source>
        <dbReference type="PROSITE" id="PS50146"/>
    </source>
</evidence>
<feature type="domain" description="DAGKc" evidence="1">
    <location>
        <begin position="43"/>
        <end position="125"/>
    </location>
</feature>
<reference evidence="2" key="1">
    <citation type="journal article" date="2014" name="Int. J. Syst. Evol. Microbiol.">
        <title>Complete genome sequence of Corynebacterium casei LMG S-19264T (=DSM 44701T), isolated from a smear-ripened cheese.</title>
        <authorList>
            <consortium name="US DOE Joint Genome Institute (JGI-PGF)"/>
            <person name="Walter F."/>
            <person name="Albersmeier A."/>
            <person name="Kalinowski J."/>
            <person name="Ruckert C."/>
        </authorList>
    </citation>
    <scope>NUCLEOTIDE SEQUENCE</scope>
    <source>
        <strain evidence="2">VKM Ac-1321</strain>
    </source>
</reference>